<dbReference type="InterPro" id="IPR041679">
    <property type="entry name" value="DNA2/NAM7-like_C"/>
</dbReference>
<feature type="compositionally biased region" description="Polar residues" evidence="5">
    <location>
        <begin position="1"/>
        <end position="11"/>
    </location>
</feature>
<sequence>MRSSSSSQQPTAFVGGAERARRNARKRQSMPNPNFHRKRHQKKNECYATTSSPYPKSMKVNDRFFGALLSSSTKRLSESESDAAAYQAVMQQACSLLAVPYIPTPAKLVNSPLLKKLDASRDNARSHHLLQRSCSFLSNSSSTTSTSTSSSTYENAREYYMSKAPLILEESRYILSESIAKQAHRRRDICSFQLEFISMEERYPNISYDLRQYSPLQLNFRITDTSCKEKSSSKYTRPGSVFLISQSQLSQQNRRGHSNEKEYNSSSVLACIMPSYQSRSKNSKGDDSNTLSLMIFNRDGIDLRHLSDINGEDTDNKAKEKVVFRAAFLVTLISYQRQMDACLRQSKVPFMPKLLGQKNATHIRFNDSSDDEEDEEIVCDIDEEHQIQEGFYVDEGEEGATDNTAEDDDDEVESRNSLAALLDKLPKLNRTQERAAKSFLDSRNSLQLVQGPPGTGKSTFLVNVICRRLATDSKARILVTAPTNRAVTVLAQRFLDVVNSCDGDLLHDCNAVLVGVEDKLISNNTNDPGYMPVDTLPSSLQSIFAYTWTESIKNEYVNIVKSLKTSRVSFDALVKDATNISNKLCNSLPGARTVIHYSWRIVQELTIAMQENDPIYQEFLVGGGPSVSPVDTAISHIELLIDAIDEFDNAVPELLSTARVIFCTLSTAGASILKQTRKIDDVLIDEAACATECEIAIPFHLRPDRCLAVGDPLQLPPTIMSPHAAELGLSRSMHARLMNDCGHEFVMLDYQYRMKPQISSFPNAQFYDGKILDGKNVSSKDYSSRFSLRPEIPYSFINVPEGKEFQDSGGSYANKEECDVVVDLVEIISTLSGKADLDEDRLRIITFYQGQVNHLKRVLAKKGFHEVMVATVDSSQGCEADVIIVSFVRSSDKKGVYHATGFLADDRRINVALTRARHQLVCVGNKGTLGLEGSEVLRNLVLDAEQRGCIV</sequence>
<organism evidence="8 9">
    <name type="scientific">Skeletonema marinoi</name>
    <dbReference type="NCBI Taxonomy" id="267567"/>
    <lineage>
        <taxon>Eukaryota</taxon>
        <taxon>Sar</taxon>
        <taxon>Stramenopiles</taxon>
        <taxon>Ochrophyta</taxon>
        <taxon>Bacillariophyta</taxon>
        <taxon>Coscinodiscophyceae</taxon>
        <taxon>Thalassiosirophycidae</taxon>
        <taxon>Thalassiosirales</taxon>
        <taxon>Skeletonemataceae</taxon>
        <taxon>Skeletonema</taxon>
        <taxon>Skeletonema marinoi-dohrnii complex</taxon>
    </lineage>
</organism>
<dbReference type="CDD" id="cd18808">
    <property type="entry name" value="SF1_C_Upf1"/>
    <property type="match status" value="1"/>
</dbReference>
<dbReference type="AlphaFoldDB" id="A0AAD8XWE6"/>
<keyword evidence="4" id="KW-0067">ATP-binding</keyword>
<feature type="domain" description="DNA2/NAM7 helicase helicase" evidence="6">
    <location>
        <begin position="427"/>
        <end position="721"/>
    </location>
</feature>
<keyword evidence="3 8" id="KW-0347">Helicase</keyword>
<evidence type="ECO:0000256" key="5">
    <source>
        <dbReference type="SAM" id="MobiDB-lite"/>
    </source>
</evidence>
<evidence type="ECO:0000313" key="8">
    <source>
        <dbReference type="EMBL" id="KAK1734750.1"/>
    </source>
</evidence>
<keyword evidence="1" id="KW-0547">Nucleotide-binding</keyword>
<evidence type="ECO:0000256" key="3">
    <source>
        <dbReference type="ARBA" id="ARBA00022806"/>
    </source>
</evidence>
<accession>A0AAD8XWE6</accession>
<proteinExistence type="predicted"/>
<dbReference type="FunFam" id="3.40.50.300:FF:000326">
    <property type="entry name" value="P-loop containing nucleoside triphosphate hydrolase"/>
    <property type="match status" value="1"/>
</dbReference>
<dbReference type="Gene3D" id="3.40.50.300">
    <property type="entry name" value="P-loop containing nucleotide triphosphate hydrolases"/>
    <property type="match status" value="2"/>
</dbReference>
<evidence type="ECO:0000259" key="7">
    <source>
        <dbReference type="Pfam" id="PF13087"/>
    </source>
</evidence>
<evidence type="ECO:0000256" key="2">
    <source>
        <dbReference type="ARBA" id="ARBA00022801"/>
    </source>
</evidence>
<protein>
    <submittedName>
        <fullName evidence="8">DNA2/NAM7 family helicase</fullName>
        <ecNumber evidence="8">3.6.4.12</ecNumber>
    </submittedName>
</protein>
<evidence type="ECO:0000256" key="1">
    <source>
        <dbReference type="ARBA" id="ARBA00022741"/>
    </source>
</evidence>
<keyword evidence="2 8" id="KW-0378">Hydrolase</keyword>
<name>A0AAD8XWE6_9STRA</name>
<feature type="region of interest" description="Disordered" evidence="5">
    <location>
        <begin position="1"/>
        <end position="52"/>
    </location>
</feature>
<dbReference type="GO" id="GO:0016787">
    <property type="term" value="F:hydrolase activity"/>
    <property type="evidence" value="ECO:0007669"/>
    <property type="project" value="UniProtKB-KW"/>
</dbReference>
<dbReference type="GO" id="GO:0006369">
    <property type="term" value="P:termination of RNA polymerase II transcription"/>
    <property type="evidence" value="ECO:0007669"/>
    <property type="project" value="TreeGrafter"/>
</dbReference>
<gene>
    <name evidence="8" type="ORF">QTG54_014623</name>
</gene>
<dbReference type="SUPFAM" id="SSF52540">
    <property type="entry name" value="P-loop containing nucleoside triphosphate hydrolases"/>
    <property type="match status" value="1"/>
</dbReference>
<dbReference type="Proteomes" id="UP001224775">
    <property type="component" value="Unassembled WGS sequence"/>
</dbReference>
<dbReference type="InterPro" id="IPR047187">
    <property type="entry name" value="SF1_C_Upf1"/>
</dbReference>
<dbReference type="Pfam" id="PF13087">
    <property type="entry name" value="AAA_12"/>
    <property type="match status" value="1"/>
</dbReference>
<dbReference type="PANTHER" id="PTHR10887:SF495">
    <property type="entry name" value="HELICASE SENATAXIN ISOFORM X1-RELATED"/>
    <property type="match status" value="1"/>
</dbReference>
<dbReference type="InterPro" id="IPR045055">
    <property type="entry name" value="DNA2/NAM7-like"/>
</dbReference>
<dbReference type="GO" id="GO:0005694">
    <property type="term" value="C:chromosome"/>
    <property type="evidence" value="ECO:0007669"/>
    <property type="project" value="UniProtKB-ARBA"/>
</dbReference>
<dbReference type="EC" id="3.6.4.12" evidence="8"/>
<dbReference type="InterPro" id="IPR027417">
    <property type="entry name" value="P-loop_NTPase"/>
</dbReference>
<comment type="caution">
    <text evidence="8">The sequence shown here is derived from an EMBL/GenBank/DDBJ whole genome shotgun (WGS) entry which is preliminary data.</text>
</comment>
<dbReference type="InterPro" id="IPR041677">
    <property type="entry name" value="DNA2/NAM7_AAA_11"/>
</dbReference>
<evidence type="ECO:0000256" key="4">
    <source>
        <dbReference type="ARBA" id="ARBA00022840"/>
    </source>
</evidence>
<evidence type="ECO:0000259" key="6">
    <source>
        <dbReference type="Pfam" id="PF13086"/>
    </source>
</evidence>
<dbReference type="Pfam" id="PF13086">
    <property type="entry name" value="AAA_11"/>
    <property type="match status" value="1"/>
</dbReference>
<dbReference type="GO" id="GO:0003678">
    <property type="term" value="F:DNA helicase activity"/>
    <property type="evidence" value="ECO:0007669"/>
    <property type="project" value="UniProtKB-EC"/>
</dbReference>
<dbReference type="GO" id="GO:0005524">
    <property type="term" value="F:ATP binding"/>
    <property type="evidence" value="ECO:0007669"/>
    <property type="project" value="UniProtKB-KW"/>
</dbReference>
<feature type="domain" description="DNA2/NAM7 helicase-like C-terminal" evidence="7">
    <location>
        <begin position="729"/>
        <end position="926"/>
    </location>
</feature>
<dbReference type="EMBL" id="JATAAI010000037">
    <property type="protein sequence ID" value="KAK1734750.1"/>
    <property type="molecule type" value="Genomic_DNA"/>
</dbReference>
<keyword evidence="9" id="KW-1185">Reference proteome</keyword>
<evidence type="ECO:0000313" key="9">
    <source>
        <dbReference type="Proteomes" id="UP001224775"/>
    </source>
</evidence>
<dbReference type="GO" id="GO:0016604">
    <property type="term" value="C:nuclear body"/>
    <property type="evidence" value="ECO:0007669"/>
    <property type="project" value="TreeGrafter"/>
</dbReference>
<dbReference type="GO" id="GO:0001147">
    <property type="term" value="F:transcription termination site sequence-specific DNA binding"/>
    <property type="evidence" value="ECO:0007669"/>
    <property type="project" value="TreeGrafter"/>
</dbReference>
<reference evidence="8" key="1">
    <citation type="submission" date="2023-06" db="EMBL/GenBank/DDBJ databases">
        <title>Survivors Of The Sea: Transcriptome response of Skeletonema marinoi to long-term dormancy.</title>
        <authorList>
            <person name="Pinder M.I.M."/>
            <person name="Kourtchenko O."/>
            <person name="Robertson E.K."/>
            <person name="Larsson T."/>
            <person name="Maumus F."/>
            <person name="Osuna-Cruz C.M."/>
            <person name="Vancaester E."/>
            <person name="Stenow R."/>
            <person name="Vandepoele K."/>
            <person name="Ploug H."/>
            <person name="Bruchert V."/>
            <person name="Godhe A."/>
            <person name="Topel M."/>
        </authorList>
    </citation>
    <scope>NUCLEOTIDE SEQUENCE</scope>
    <source>
        <strain evidence="8">R05AC</strain>
    </source>
</reference>
<dbReference type="PANTHER" id="PTHR10887">
    <property type="entry name" value="DNA2/NAM7 HELICASE FAMILY"/>
    <property type="match status" value="1"/>
</dbReference>